<proteinExistence type="predicted"/>
<reference evidence="3" key="1">
    <citation type="journal article" date="2018" name="Nat. Microbiol.">
        <title>Leveraging single-cell genomics to expand the fungal tree of life.</title>
        <authorList>
            <person name="Ahrendt S.R."/>
            <person name="Quandt C.A."/>
            <person name="Ciobanu D."/>
            <person name="Clum A."/>
            <person name="Salamov A."/>
            <person name="Andreopoulos B."/>
            <person name="Cheng J.F."/>
            <person name="Woyke T."/>
            <person name="Pelin A."/>
            <person name="Henrissat B."/>
            <person name="Reynolds N.K."/>
            <person name="Benny G.L."/>
            <person name="Smith M.E."/>
            <person name="James T.Y."/>
            <person name="Grigoriev I.V."/>
        </authorList>
    </citation>
    <scope>NUCLEOTIDE SEQUENCE [LARGE SCALE GENOMIC DNA]</scope>
    <source>
        <strain evidence="3">CSF55</strain>
    </source>
</reference>
<dbReference type="AlphaFoldDB" id="A0A4P9YGW2"/>
<feature type="region of interest" description="Disordered" evidence="1">
    <location>
        <begin position="1"/>
        <end position="22"/>
    </location>
</feature>
<evidence type="ECO:0000313" key="2">
    <source>
        <dbReference type="EMBL" id="RKP18767.1"/>
    </source>
</evidence>
<dbReference type="Proteomes" id="UP000281549">
    <property type="component" value="Unassembled WGS sequence"/>
</dbReference>
<gene>
    <name evidence="2" type="ORF">ROZALSC1DRAFT_29577</name>
</gene>
<protein>
    <submittedName>
        <fullName evidence="2">Uncharacterized protein</fullName>
    </submittedName>
</protein>
<dbReference type="EMBL" id="ML005373">
    <property type="protein sequence ID" value="RKP18767.1"/>
    <property type="molecule type" value="Genomic_DNA"/>
</dbReference>
<organism evidence="2 3">
    <name type="scientific">Rozella allomycis (strain CSF55)</name>
    <dbReference type="NCBI Taxonomy" id="988480"/>
    <lineage>
        <taxon>Eukaryota</taxon>
        <taxon>Fungi</taxon>
        <taxon>Fungi incertae sedis</taxon>
        <taxon>Cryptomycota</taxon>
        <taxon>Cryptomycota incertae sedis</taxon>
        <taxon>Rozella</taxon>
    </lineage>
</organism>
<accession>A0A4P9YGW2</accession>
<name>A0A4P9YGW2_ROZAC</name>
<evidence type="ECO:0000313" key="3">
    <source>
        <dbReference type="Proteomes" id="UP000281549"/>
    </source>
</evidence>
<sequence length="194" mass="22431">MSQNLFDTDMHENIDYESSQPSEELKPIAELHSDEYINRIGDNPFTTTDSDTMMNEISIHPNNHCDVMNVNDITTTDPIDEIHFNYRNEEREQVRSLLTAKVDVAATNSVVLFERLKGVIDDKYIDLPYIQNTEFTVISELEPKFDNVHVYDVEINKEHKGTLISQRILNNGSVLNSDHYKFVEVSLNSYVMKN</sequence>
<evidence type="ECO:0000256" key="1">
    <source>
        <dbReference type="SAM" id="MobiDB-lite"/>
    </source>
</evidence>